<dbReference type="GO" id="GO:0006567">
    <property type="term" value="P:L-threonine catabolic process"/>
    <property type="evidence" value="ECO:0007669"/>
    <property type="project" value="TreeGrafter"/>
</dbReference>
<dbReference type="Gene3D" id="3.40.50.1100">
    <property type="match status" value="2"/>
</dbReference>
<dbReference type="SUPFAM" id="SSF53686">
    <property type="entry name" value="Tryptophan synthase beta subunit-like PLP-dependent enzymes"/>
    <property type="match status" value="1"/>
</dbReference>
<evidence type="ECO:0000256" key="9">
    <source>
        <dbReference type="ARBA" id="ARBA00023239"/>
    </source>
</evidence>
<sequence>MRADLPQPKQASPSVSSSNVDYASPPSCVAQEARSLNLFSTTPLIYSAPLSRLCHPHPVYLKLDLLQPSGSFKDRGMAHLCTTVQKMHNSASNSDTTDRMKVISSSGGNAGLAVTTVARNIPQMDVSVIVPETTKPLVVEKLRSLGAEVTIHGKNWNAADALARQWVDDAKKSGGGAVYVSPYDNPLLWTGHSTVIDEIITQLLEQSFDQATTQTNNMKIGAVLASVGGGGLLCGILEGVERNYHGSNEIRSNLVRGTKVVACETEGAASFAASFNSDNGSIVCLDGIHSIATSLGATSVTPAVIQRSRRHRDRGEISSSGDDVMSYVCTDGEAVQGCVQFASDHRMLVEPACGASLAPLYSDRLRAKLLDQLNDNEDSVIVVEVCGGSGVNLDLLRGWKESFLEK</sequence>
<dbReference type="PANTHER" id="PTHR48078:SF2">
    <property type="entry name" value="CATABOLIC L-SERINE_THREONINE DEHYDRATASE"/>
    <property type="match status" value="1"/>
</dbReference>
<comment type="subcellular location">
    <subcellularLocation>
        <location evidence="2">Cytoplasm</location>
    </subcellularLocation>
</comment>
<feature type="domain" description="Tryptophan synthase beta chain-like PALP" evidence="12">
    <location>
        <begin position="41"/>
        <end position="383"/>
    </location>
</feature>
<dbReference type="GO" id="GO:0005737">
    <property type="term" value="C:cytoplasm"/>
    <property type="evidence" value="ECO:0007669"/>
    <property type="project" value="UniProtKB-SubCell"/>
</dbReference>
<evidence type="ECO:0000256" key="5">
    <source>
        <dbReference type="ARBA" id="ARBA00012093"/>
    </source>
</evidence>
<dbReference type="GO" id="GO:0009097">
    <property type="term" value="P:isoleucine biosynthetic process"/>
    <property type="evidence" value="ECO:0007669"/>
    <property type="project" value="TreeGrafter"/>
</dbReference>
<evidence type="ECO:0000256" key="8">
    <source>
        <dbReference type="ARBA" id="ARBA00022898"/>
    </source>
</evidence>
<evidence type="ECO:0000259" key="12">
    <source>
        <dbReference type="Pfam" id="PF00291"/>
    </source>
</evidence>
<evidence type="ECO:0000256" key="10">
    <source>
        <dbReference type="ARBA" id="ARBA00049406"/>
    </source>
</evidence>
<keyword evidence="9" id="KW-0456">Lyase</keyword>
<accession>A0A7S2PZS0</accession>
<proteinExistence type="inferred from homology"/>
<evidence type="ECO:0000256" key="2">
    <source>
        <dbReference type="ARBA" id="ARBA00004496"/>
    </source>
</evidence>
<comment type="catalytic activity">
    <reaction evidence="10">
        <text>L-serine = pyruvate + NH4(+)</text>
        <dbReference type="Rhea" id="RHEA:19169"/>
        <dbReference type="ChEBI" id="CHEBI:15361"/>
        <dbReference type="ChEBI" id="CHEBI:28938"/>
        <dbReference type="ChEBI" id="CHEBI:33384"/>
        <dbReference type="EC" id="4.3.1.17"/>
    </reaction>
</comment>
<dbReference type="GO" id="GO:0030170">
    <property type="term" value="F:pyridoxal phosphate binding"/>
    <property type="evidence" value="ECO:0007669"/>
    <property type="project" value="InterPro"/>
</dbReference>
<organism evidence="13">
    <name type="scientific">Skeletonema marinoi</name>
    <dbReference type="NCBI Taxonomy" id="267567"/>
    <lineage>
        <taxon>Eukaryota</taxon>
        <taxon>Sar</taxon>
        <taxon>Stramenopiles</taxon>
        <taxon>Ochrophyta</taxon>
        <taxon>Bacillariophyta</taxon>
        <taxon>Coscinodiscophyceae</taxon>
        <taxon>Thalassiosirophycidae</taxon>
        <taxon>Thalassiosirales</taxon>
        <taxon>Skeletonemataceae</taxon>
        <taxon>Skeletonema</taxon>
        <taxon>Skeletonema marinoi-dohrnii complex</taxon>
    </lineage>
</organism>
<dbReference type="InterPro" id="IPR000634">
    <property type="entry name" value="Ser/Thr_deHydtase_PyrdxlP-BS"/>
</dbReference>
<evidence type="ECO:0000256" key="7">
    <source>
        <dbReference type="ARBA" id="ARBA00022490"/>
    </source>
</evidence>
<dbReference type="GO" id="GO:0006565">
    <property type="term" value="P:L-serine catabolic process"/>
    <property type="evidence" value="ECO:0007669"/>
    <property type="project" value="TreeGrafter"/>
</dbReference>
<protein>
    <recommendedName>
        <fullName evidence="5">L-serine ammonia-lyase</fullName>
        <ecNumber evidence="5">4.3.1.17</ecNumber>
    </recommendedName>
</protein>
<dbReference type="GO" id="GO:0006094">
    <property type="term" value="P:gluconeogenesis"/>
    <property type="evidence" value="ECO:0007669"/>
    <property type="project" value="UniProtKB-KW"/>
</dbReference>
<comment type="cofactor">
    <cofactor evidence="1">
        <name>pyridoxal 5'-phosphate</name>
        <dbReference type="ChEBI" id="CHEBI:597326"/>
    </cofactor>
</comment>
<keyword evidence="6" id="KW-0312">Gluconeogenesis</keyword>
<dbReference type="AlphaFoldDB" id="A0A7S2PZS0"/>
<dbReference type="PANTHER" id="PTHR48078">
    <property type="entry name" value="THREONINE DEHYDRATASE, MITOCHONDRIAL-RELATED"/>
    <property type="match status" value="1"/>
</dbReference>
<evidence type="ECO:0000256" key="1">
    <source>
        <dbReference type="ARBA" id="ARBA00001933"/>
    </source>
</evidence>
<dbReference type="EMBL" id="HBGZ01029438">
    <property type="protein sequence ID" value="CAD9626711.1"/>
    <property type="molecule type" value="Transcribed_RNA"/>
</dbReference>
<dbReference type="EC" id="4.3.1.17" evidence="5"/>
<dbReference type="FunFam" id="3.40.50.1100:FF:000040">
    <property type="entry name" value="L-serine dehydratase, putative"/>
    <property type="match status" value="1"/>
</dbReference>
<evidence type="ECO:0000256" key="6">
    <source>
        <dbReference type="ARBA" id="ARBA00022432"/>
    </source>
</evidence>
<dbReference type="InterPro" id="IPR036052">
    <property type="entry name" value="TrpB-like_PALP_sf"/>
</dbReference>
<dbReference type="PROSITE" id="PS00165">
    <property type="entry name" value="DEHYDRATASE_SER_THR"/>
    <property type="match status" value="1"/>
</dbReference>
<dbReference type="GO" id="GO:0004794">
    <property type="term" value="F:threonine deaminase activity"/>
    <property type="evidence" value="ECO:0007669"/>
    <property type="project" value="TreeGrafter"/>
</dbReference>
<feature type="compositionally biased region" description="Polar residues" evidence="11">
    <location>
        <begin position="9"/>
        <end position="21"/>
    </location>
</feature>
<dbReference type="InterPro" id="IPR050147">
    <property type="entry name" value="Ser/Thr_Dehydratase"/>
</dbReference>
<dbReference type="InterPro" id="IPR001926">
    <property type="entry name" value="TrpB-like_PALP"/>
</dbReference>
<dbReference type="GO" id="GO:0003941">
    <property type="term" value="F:L-serine ammonia-lyase activity"/>
    <property type="evidence" value="ECO:0007669"/>
    <property type="project" value="UniProtKB-EC"/>
</dbReference>
<reference evidence="13" key="1">
    <citation type="submission" date="2021-01" db="EMBL/GenBank/DDBJ databases">
        <authorList>
            <person name="Corre E."/>
            <person name="Pelletier E."/>
            <person name="Niang G."/>
            <person name="Scheremetjew M."/>
            <person name="Finn R."/>
            <person name="Kale V."/>
            <person name="Holt S."/>
            <person name="Cochrane G."/>
            <person name="Meng A."/>
            <person name="Brown T."/>
            <person name="Cohen L."/>
        </authorList>
    </citation>
    <scope>NUCLEOTIDE SEQUENCE</scope>
    <source>
        <strain evidence="13">SM1012Den-03</strain>
    </source>
</reference>
<keyword evidence="7" id="KW-0963">Cytoplasm</keyword>
<dbReference type="Pfam" id="PF00291">
    <property type="entry name" value="PALP"/>
    <property type="match status" value="1"/>
</dbReference>
<evidence type="ECO:0000313" key="13">
    <source>
        <dbReference type="EMBL" id="CAD9626711.1"/>
    </source>
</evidence>
<gene>
    <name evidence="13" type="ORF">SMAR0320_LOCUS20931</name>
</gene>
<evidence type="ECO:0000256" key="3">
    <source>
        <dbReference type="ARBA" id="ARBA00004742"/>
    </source>
</evidence>
<comment type="pathway">
    <text evidence="3">Carbohydrate biosynthesis; gluconeogenesis.</text>
</comment>
<feature type="region of interest" description="Disordered" evidence="11">
    <location>
        <begin position="1"/>
        <end position="23"/>
    </location>
</feature>
<keyword evidence="8" id="KW-0663">Pyridoxal phosphate</keyword>
<evidence type="ECO:0000256" key="11">
    <source>
        <dbReference type="SAM" id="MobiDB-lite"/>
    </source>
</evidence>
<comment type="similarity">
    <text evidence="4">Belongs to the serine/threonine dehydratase family.</text>
</comment>
<evidence type="ECO:0000256" key="4">
    <source>
        <dbReference type="ARBA" id="ARBA00010869"/>
    </source>
</evidence>
<name>A0A7S2PZS0_9STRA</name>